<evidence type="ECO:0000313" key="4">
    <source>
        <dbReference type="Proteomes" id="UP000886803"/>
    </source>
</evidence>
<organism evidence="3 4">
    <name type="scientific">Candidatus Gemmiger avicola</name>
    <dbReference type="NCBI Taxonomy" id="2838605"/>
    <lineage>
        <taxon>Bacteria</taxon>
        <taxon>Bacillati</taxon>
        <taxon>Bacillota</taxon>
        <taxon>Clostridia</taxon>
        <taxon>Eubacteriales</taxon>
        <taxon>Gemmiger</taxon>
    </lineage>
</organism>
<protein>
    <submittedName>
        <fullName evidence="3">Uncharacterized protein</fullName>
    </submittedName>
</protein>
<dbReference type="AlphaFoldDB" id="A0A9D2S2H6"/>
<reference evidence="3" key="1">
    <citation type="journal article" date="2021" name="PeerJ">
        <title>Extensive microbial diversity within the chicken gut microbiome revealed by metagenomics and culture.</title>
        <authorList>
            <person name="Gilroy R."/>
            <person name="Ravi A."/>
            <person name="Getino M."/>
            <person name="Pursley I."/>
            <person name="Horton D.L."/>
            <person name="Alikhan N.F."/>
            <person name="Baker D."/>
            <person name="Gharbi K."/>
            <person name="Hall N."/>
            <person name="Watson M."/>
            <person name="Adriaenssens E.M."/>
            <person name="Foster-Nyarko E."/>
            <person name="Jarju S."/>
            <person name="Secka A."/>
            <person name="Antonio M."/>
            <person name="Oren A."/>
            <person name="Chaudhuri R.R."/>
            <person name="La Ragione R."/>
            <person name="Hildebrand F."/>
            <person name="Pallen M.J."/>
        </authorList>
    </citation>
    <scope>NUCLEOTIDE SEQUENCE</scope>
    <source>
        <strain evidence="3">ChiBcec8-13705</strain>
    </source>
</reference>
<feature type="transmembrane region" description="Helical" evidence="2">
    <location>
        <begin position="38"/>
        <end position="58"/>
    </location>
</feature>
<comment type="caution">
    <text evidence="3">The sequence shown here is derived from an EMBL/GenBank/DDBJ whole genome shotgun (WGS) entry which is preliminary data.</text>
</comment>
<keyword evidence="2" id="KW-1133">Transmembrane helix</keyword>
<accession>A0A9D2S2H6</accession>
<keyword evidence="2" id="KW-0812">Transmembrane</keyword>
<name>A0A9D2S2H6_9FIRM</name>
<evidence type="ECO:0000256" key="2">
    <source>
        <dbReference type="SAM" id="Phobius"/>
    </source>
</evidence>
<sequence length="90" mass="9371">MPISKIKQAILRFGLTALSFLLLVLLSAAVEGTLALPVAFGVGVADILLMNFLCGLLGRPAKAVSRAQRKAARRSPAPVHLQVVTGSHAA</sequence>
<evidence type="ECO:0000313" key="3">
    <source>
        <dbReference type="EMBL" id="HJB41507.1"/>
    </source>
</evidence>
<evidence type="ECO:0000256" key="1">
    <source>
        <dbReference type="SAM" id="MobiDB-lite"/>
    </source>
</evidence>
<dbReference type="EMBL" id="DWYG01000045">
    <property type="protein sequence ID" value="HJB41507.1"/>
    <property type="molecule type" value="Genomic_DNA"/>
</dbReference>
<proteinExistence type="predicted"/>
<feature type="region of interest" description="Disordered" evidence="1">
    <location>
        <begin position="70"/>
        <end position="90"/>
    </location>
</feature>
<keyword evidence="2" id="KW-0472">Membrane</keyword>
<reference evidence="3" key="2">
    <citation type="submission" date="2021-04" db="EMBL/GenBank/DDBJ databases">
        <authorList>
            <person name="Gilroy R."/>
        </authorList>
    </citation>
    <scope>NUCLEOTIDE SEQUENCE</scope>
    <source>
        <strain evidence="3">ChiBcec8-13705</strain>
    </source>
</reference>
<gene>
    <name evidence="3" type="ORF">H9945_03325</name>
</gene>
<dbReference type="Proteomes" id="UP000886803">
    <property type="component" value="Unassembled WGS sequence"/>
</dbReference>